<comment type="caution">
    <text evidence="2">The sequence shown here is derived from an EMBL/GenBank/DDBJ whole genome shotgun (WGS) entry which is preliminary data.</text>
</comment>
<name>A0ABT4Q959_9BACL</name>
<keyword evidence="3" id="KW-1185">Reference proteome</keyword>
<evidence type="ECO:0008006" key="4">
    <source>
        <dbReference type="Google" id="ProtNLM"/>
    </source>
</evidence>
<sequence>MVQVFVYLHVLAAIMMGIYLMIPFLASRVQALQNGSAQFGFLNVLFSMNRAGQLALVISFLSGGYLVSKSGYSVLWMILAVVLFLAIGALTGVLGSKMRKALNDPAGANIREHIGAIKTISVVTGILFFLTVTLMKFPNMF</sequence>
<feature type="transmembrane region" description="Helical" evidence="1">
    <location>
        <begin position="39"/>
        <end position="62"/>
    </location>
</feature>
<feature type="transmembrane region" description="Helical" evidence="1">
    <location>
        <begin position="115"/>
        <end position="135"/>
    </location>
</feature>
<organism evidence="2 3">
    <name type="scientific">Paenibacillus gyeongsangnamensis</name>
    <dbReference type="NCBI Taxonomy" id="3388067"/>
    <lineage>
        <taxon>Bacteria</taxon>
        <taxon>Bacillati</taxon>
        <taxon>Bacillota</taxon>
        <taxon>Bacilli</taxon>
        <taxon>Bacillales</taxon>
        <taxon>Paenibacillaceae</taxon>
        <taxon>Paenibacillus</taxon>
    </lineage>
</organism>
<reference evidence="2 3" key="1">
    <citation type="submission" date="2022-12" db="EMBL/GenBank/DDBJ databases">
        <title>Draft genome sequence of Paenibacillus sp. dW9.</title>
        <authorList>
            <person name="Choi E.-W."/>
            <person name="Kim D.-U."/>
        </authorList>
    </citation>
    <scope>NUCLEOTIDE SEQUENCE [LARGE SCALE GENOMIC DNA]</scope>
    <source>
        <strain evidence="3">dW9</strain>
    </source>
</reference>
<evidence type="ECO:0000313" key="3">
    <source>
        <dbReference type="Proteomes" id="UP001527882"/>
    </source>
</evidence>
<dbReference type="Proteomes" id="UP001527882">
    <property type="component" value="Unassembled WGS sequence"/>
</dbReference>
<keyword evidence="1" id="KW-1133">Transmembrane helix</keyword>
<evidence type="ECO:0000256" key="1">
    <source>
        <dbReference type="SAM" id="Phobius"/>
    </source>
</evidence>
<dbReference type="RefSeq" id="WP_269881934.1">
    <property type="nucleotide sequence ID" value="NZ_JAQAGZ010000008.1"/>
</dbReference>
<evidence type="ECO:0000313" key="2">
    <source>
        <dbReference type="EMBL" id="MCZ8513414.1"/>
    </source>
</evidence>
<proteinExistence type="predicted"/>
<keyword evidence="1" id="KW-0472">Membrane</keyword>
<gene>
    <name evidence="2" type="ORF">O9H85_13440</name>
</gene>
<feature type="transmembrane region" description="Helical" evidence="1">
    <location>
        <begin position="74"/>
        <end position="94"/>
    </location>
</feature>
<feature type="transmembrane region" description="Helical" evidence="1">
    <location>
        <begin position="6"/>
        <end position="27"/>
    </location>
</feature>
<dbReference type="EMBL" id="JAQAGZ010000008">
    <property type="protein sequence ID" value="MCZ8513414.1"/>
    <property type="molecule type" value="Genomic_DNA"/>
</dbReference>
<keyword evidence="1" id="KW-0812">Transmembrane</keyword>
<accession>A0ABT4Q959</accession>
<protein>
    <recommendedName>
        <fullName evidence="4">DUF2269 family protein</fullName>
    </recommendedName>
</protein>